<accession>A0A1I7XTI7</accession>
<dbReference type="AlphaFoldDB" id="A0A1I7XTI7"/>
<evidence type="ECO:0000313" key="3">
    <source>
        <dbReference type="WBParaSite" id="Hba_21135"/>
    </source>
</evidence>
<feature type="compositionally biased region" description="Basic and acidic residues" evidence="1">
    <location>
        <begin position="1"/>
        <end position="15"/>
    </location>
</feature>
<evidence type="ECO:0000256" key="1">
    <source>
        <dbReference type="SAM" id="MobiDB-lite"/>
    </source>
</evidence>
<evidence type="ECO:0000313" key="2">
    <source>
        <dbReference type="Proteomes" id="UP000095283"/>
    </source>
</evidence>
<feature type="compositionally biased region" description="Basic residues" evidence="1">
    <location>
        <begin position="62"/>
        <end position="79"/>
    </location>
</feature>
<sequence>MAEVGRRAESNESKTTKRRVISGSELNASTNDQLKSEIRLLMNSSQHTSHKYCPYGHLYSHNARKKPHPLSRSKHHHSVTTRTPNDQTSIIDGVLSTKDLFVLSISLSWLEIQS</sequence>
<keyword evidence="2" id="KW-1185">Reference proteome</keyword>
<name>A0A1I7XTI7_HETBA</name>
<protein>
    <submittedName>
        <fullName evidence="3">DNA-directed RNA polymerase</fullName>
    </submittedName>
</protein>
<reference evidence="3" key="1">
    <citation type="submission" date="2016-11" db="UniProtKB">
        <authorList>
            <consortium name="WormBaseParasite"/>
        </authorList>
    </citation>
    <scope>IDENTIFICATION</scope>
</reference>
<feature type="region of interest" description="Disordered" evidence="1">
    <location>
        <begin position="56"/>
        <end position="87"/>
    </location>
</feature>
<feature type="region of interest" description="Disordered" evidence="1">
    <location>
        <begin position="1"/>
        <end position="28"/>
    </location>
</feature>
<proteinExistence type="predicted"/>
<dbReference type="Proteomes" id="UP000095283">
    <property type="component" value="Unplaced"/>
</dbReference>
<dbReference type="WBParaSite" id="Hba_21135">
    <property type="protein sequence ID" value="Hba_21135"/>
    <property type="gene ID" value="Hba_21135"/>
</dbReference>
<organism evidence="2 3">
    <name type="scientific">Heterorhabditis bacteriophora</name>
    <name type="common">Entomopathogenic nematode worm</name>
    <dbReference type="NCBI Taxonomy" id="37862"/>
    <lineage>
        <taxon>Eukaryota</taxon>
        <taxon>Metazoa</taxon>
        <taxon>Ecdysozoa</taxon>
        <taxon>Nematoda</taxon>
        <taxon>Chromadorea</taxon>
        <taxon>Rhabditida</taxon>
        <taxon>Rhabditina</taxon>
        <taxon>Rhabditomorpha</taxon>
        <taxon>Strongyloidea</taxon>
        <taxon>Heterorhabditidae</taxon>
        <taxon>Heterorhabditis</taxon>
    </lineage>
</organism>